<evidence type="ECO:0000313" key="2">
    <source>
        <dbReference type="EMBL" id="RDH44110.1"/>
    </source>
</evidence>
<organism evidence="2 3">
    <name type="scientific">Zooshikella ganghwensis</name>
    <dbReference type="NCBI Taxonomy" id="202772"/>
    <lineage>
        <taxon>Bacteria</taxon>
        <taxon>Pseudomonadati</taxon>
        <taxon>Pseudomonadota</taxon>
        <taxon>Gammaproteobacteria</taxon>
        <taxon>Oceanospirillales</taxon>
        <taxon>Zooshikellaceae</taxon>
        <taxon>Zooshikella</taxon>
    </lineage>
</organism>
<evidence type="ECO:0000313" key="3">
    <source>
        <dbReference type="Proteomes" id="UP000257039"/>
    </source>
</evidence>
<sequence>MKKYARIATVNIKVIILSVLCILSFPALGHPNHGLFDLNAWLHYLVEPEHGLIFILLFGLITLMVWQWRKQH</sequence>
<name>A0A4P9VPR1_9GAMM</name>
<dbReference type="EMBL" id="NDXW01000001">
    <property type="protein sequence ID" value="RDH44110.1"/>
    <property type="molecule type" value="Genomic_DNA"/>
</dbReference>
<keyword evidence="1" id="KW-0472">Membrane</keyword>
<protein>
    <submittedName>
        <fullName evidence="2">Uncharacterized protein</fullName>
    </submittedName>
</protein>
<keyword evidence="3" id="KW-1185">Reference proteome</keyword>
<dbReference type="AlphaFoldDB" id="A0A4P9VPR1"/>
<evidence type="ECO:0000256" key="1">
    <source>
        <dbReference type="SAM" id="Phobius"/>
    </source>
</evidence>
<dbReference type="Proteomes" id="UP000257039">
    <property type="component" value="Unassembled WGS sequence"/>
</dbReference>
<proteinExistence type="predicted"/>
<keyword evidence="1" id="KW-0812">Transmembrane</keyword>
<gene>
    <name evidence="2" type="ORF">B9G39_11985</name>
</gene>
<accession>A0A4P9VPR1</accession>
<feature type="transmembrane region" description="Helical" evidence="1">
    <location>
        <begin position="12"/>
        <end position="30"/>
    </location>
</feature>
<feature type="transmembrane region" description="Helical" evidence="1">
    <location>
        <begin position="50"/>
        <end position="68"/>
    </location>
</feature>
<comment type="caution">
    <text evidence="2">The sequence shown here is derived from an EMBL/GenBank/DDBJ whole genome shotgun (WGS) entry which is preliminary data.</text>
</comment>
<reference evidence="2 3" key="1">
    <citation type="submission" date="2017-04" db="EMBL/GenBank/DDBJ databases">
        <title>Draft genome sequence of Zooshikella ganghwensis VG4 isolated from Red Sea sediments.</title>
        <authorList>
            <person name="Rehman Z."/>
            <person name="Alam I."/>
            <person name="Kamau A."/>
            <person name="Bajic V."/>
            <person name="Leiknes T."/>
        </authorList>
    </citation>
    <scope>NUCLEOTIDE SEQUENCE [LARGE SCALE GENOMIC DNA]</scope>
    <source>
        <strain evidence="2 3">VG4</strain>
    </source>
</reference>
<keyword evidence="1" id="KW-1133">Transmembrane helix</keyword>